<dbReference type="InParanoid" id="A0A2P6MVC8"/>
<sequence>MNDDRYLSTSKSLCFAELVFRVAREMAAALLSFQGLFRVNSRFLCRKLSTESPTRINLRKDKKVLSVTYPDKQYTFSAEYLRVMSPSAEKQSGTTKRIVAGRQNVSIIHVEKVGNYAVRLIFDDMHETGIYSWPFLKQLGDDKWRYMREYIQALRASGKSRDPRATQKREKNK</sequence>
<dbReference type="PANTHER" id="PTHR35303:SF5">
    <property type="entry name" value="OS02G0197800 PROTEIN"/>
    <property type="match status" value="1"/>
</dbReference>
<evidence type="ECO:0000313" key="4">
    <source>
        <dbReference type="EMBL" id="PRP75659.1"/>
    </source>
</evidence>
<dbReference type="STRING" id="1890364.A0A2P6MVC8"/>
<dbReference type="PANTHER" id="PTHR35303">
    <property type="entry name" value="OS02G0197800 PROTEIN"/>
    <property type="match status" value="1"/>
</dbReference>
<dbReference type="Proteomes" id="UP000241769">
    <property type="component" value="Unassembled WGS sequence"/>
</dbReference>
<dbReference type="OrthoDB" id="19707at2759"/>
<feature type="domain" description="Gamma-butyrobetaine hydroxylase-like N-terminal" evidence="3">
    <location>
        <begin position="56"/>
        <end position="136"/>
    </location>
</feature>
<organism evidence="4 5">
    <name type="scientific">Planoprotostelium fungivorum</name>
    <dbReference type="NCBI Taxonomy" id="1890364"/>
    <lineage>
        <taxon>Eukaryota</taxon>
        <taxon>Amoebozoa</taxon>
        <taxon>Evosea</taxon>
        <taxon>Variosea</taxon>
        <taxon>Cavosteliida</taxon>
        <taxon>Cavosteliaceae</taxon>
        <taxon>Planoprotostelium</taxon>
    </lineage>
</organism>
<keyword evidence="1" id="KW-0479">Metal-binding</keyword>
<evidence type="ECO:0000313" key="5">
    <source>
        <dbReference type="Proteomes" id="UP000241769"/>
    </source>
</evidence>
<evidence type="ECO:0000259" key="3">
    <source>
        <dbReference type="Pfam" id="PF06155"/>
    </source>
</evidence>
<accession>A0A2P6MVC8</accession>
<evidence type="ECO:0000256" key="2">
    <source>
        <dbReference type="ARBA" id="ARBA00023004"/>
    </source>
</evidence>
<name>A0A2P6MVC8_9EUKA</name>
<dbReference type="Gene3D" id="3.30.2020.30">
    <property type="match status" value="1"/>
</dbReference>
<evidence type="ECO:0000256" key="1">
    <source>
        <dbReference type="ARBA" id="ARBA00022723"/>
    </source>
</evidence>
<protein>
    <recommendedName>
        <fullName evidence="3">Gamma-butyrobetaine hydroxylase-like N-terminal domain-containing protein</fullName>
    </recommendedName>
</protein>
<comment type="caution">
    <text evidence="4">The sequence shown here is derived from an EMBL/GenBank/DDBJ whole genome shotgun (WGS) entry which is preliminary data.</text>
</comment>
<dbReference type="GO" id="GO:0046872">
    <property type="term" value="F:metal ion binding"/>
    <property type="evidence" value="ECO:0007669"/>
    <property type="project" value="UniProtKB-KW"/>
</dbReference>
<keyword evidence="5" id="KW-1185">Reference proteome</keyword>
<keyword evidence="2" id="KW-0408">Iron</keyword>
<proteinExistence type="predicted"/>
<dbReference type="InterPro" id="IPR010376">
    <property type="entry name" value="GBBH-like_N"/>
</dbReference>
<dbReference type="Pfam" id="PF06155">
    <property type="entry name" value="GBBH-like_N"/>
    <property type="match status" value="1"/>
</dbReference>
<dbReference type="InterPro" id="IPR038492">
    <property type="entry name" value="GBBH-like_N_sf"/>
</dbReference>
<dbReference type="AlphaFoldDB" id="A0A2P6MVC8"/>
<gene>
    <name evidence="4" type="ORF">PROFUN_15625</name>
</gene>
<reference evidence="4 5" key="1">
    <citation type="journal article" date="2018" name="Genome Biol. Evol.">
        <title>Multiple Roots of Fruiting Body Formation in Amoebozoa.</title>
        <authorList>
            <person name="Hillmann F."/>
            <person name="Forbes G."/>
            <person name="Novohradska S."/>
            <person name="Ferling I."/>
            <person name="Riege K."/>
            <person name="Groth M."/>
            <person name="Westermann M."/>
            <person name="Marz M."/>
            <person name="Spaller T."/>
            <person name="Winckler T."/>
            <person name="Schaap P."/>
            <person name="Glockner G."/>
        </authorList>
    </citation>
    <scope>NUCLEOTIDE SEQUENCE [LARGE SCALE GENOMIC DNA]</scope>
    <source>
        <strain evidence="4 5">Jena</strain>
    </source>
</reference>
<dbReference type="EMBL" id="MDYQ01000371">
    <property type="protein sequence ID" value="PRP75659.1"/>
    <property type="molecule type" value="Genomic_DNA"/>
</dbReference>